<keyword evidence="3" id="KW-0238">DNA-binding</keyword>
<sequence length="332" mass="36130">MIDVAQSAGVSIATVSAFVNGSANVSAELRQRIETAIRDIGYKRNAIARSLKMGTTHTIGLTVPHITNPFFTEVVSVIQQAFDRAGYAVMLFCTDEHLHNQDDQIGLLLDRMVDGLIVARVGDDAKFREIIGGASVPVVLIDRLCRGVETDAVVLDNRQAVFEAISYMIGLGHRRIGYISGDVDVSTIRERGEGYRRAMEAAGLAVSDELVRLGDFHEADGYRAAMQLLMLPDRPTAIFSANNPMVVGAMKALRDLGLTCPDDISVACFDDFAWADVFQPQMTTIAQPVQAIGEQAARLMLDRLGGKAPAEPRVVTLRGRLMIRNSCAPARR</sequence>
<dbReference type="PROSITE" id="PS00356">
    <property type="entry name" value="HTH_LACI_1"/>
    <property type="match status" value="1"/>
</dbReference>
<dbReference type="PROSITE" id="PS50932">
    <property type="entry name" value="HTH_LACI_2"/>
    <property type="match status" value="1"/>
</dbReference>
<evidence type="ECO:0000313" key="6">
    <source>
        <dbReference type="EMBL" id="PSJ64538.1"/>
    </source>
</evidence>
<dbReference type="InterPro" id="IPR046335">
    <property type="entry name" value="LacI/GalR-like_sensor"/>
</dbReference>
<dbReference type="CDD" id="cd06267">
    <property type="entry name" value="PBP1_LacI_sugar_binding-like"/>
    <property type="match status" value="1"/>
</dbReference>
<keyword evidence="4" id="KW-0804">Transcription</keyword>
<dbReference type="CDD" id="cd01392">
    <property type="entry name" value="HTH_LacI"/>
    <property type="match status" value="1"/>
</dbReference>
<dbReference type="Gene3D" id="1.10.260.40">
    <property type="entry name" value="lambda repressor-like DNA-binding domains"/>
    <property type="match status" value="1"/>
</dbReference>
<evidence type="ECO:0000256" key="3">
    <source>
        <dbReference type="ARBA" id="ARBA00023125"/>
    </source>
</evidence>
<accession>A0A2P7SQ01</accession>
<keyword evidence="7" id="KW-1185">Reference proteome</keyword>
<dbReference type="PANTHER" id="PTHR30146">
    <property type="entry name" value="LACI-RELATED TRANSCRIPTIONAL REPRESSOR"/>
    <property type="match status" value="1"/>
</dbReference>
<feature type="domain" description="HTH lacI-type" evidence="5">
    <location>
        <begin position="1"/>
        <end position="53"/>
    </location>
</feature>
<dbReference type="GO" id="GO:0003700">
    <property type="term" value="F:DNA-binding transcription factor activity"/>
    <property type="evidence" value="ECO:0007669"/>
    <property type="project" value="TreeGrafter"/>
</dbReference>
<dbReference type="OrthoDB" id="8433438at2"/>
<dbReference type="InterPro" id="IPR000843">
    <property type="entry name" value="HTH_LacI"/>
</dbReference>
<evidence type="ECO:0000256" key="4">
    <source>
        <dbReference type="ARBA" id="ARBA00023163"/>
    </source>
</evidence>
<dbReference type="SMART" id="SM00354">
    <property type="entry name" value="HTH_LACI"/>
    <property type="match status" value="1"/>
</dbReference>
<dbReference type="GO" id="GO:0000976">
    <property type="term" value="F:transcription cis-regulatory region binding"/>
    <property type="evidence" value="ECO:0007669"/>
    <property type="project" value="TreeGrafter"/>
</dbReference>
<comment type="caution">
    <text evidence="6">The sequence shown here is derived from an EMBL/GenBank/DDBJ whole genome shotgun (WGS) entry which is preliminary data.</text>
</comment>
<dbReference type="Proteomes" id="UP000241229">
    <property type="component" value="Unassembled WGS sequence"/>
</dbReference>
<name>A0A2P7SQ01_9HYPH</name>
<evidence type="ECO:0000313" key="7">
    <source>
        <dbReference type="Proteomes" id="UP000241229"/>
    </source>
</evidence>
<keyword evidence="1" id="KW-0678">Repressor</keyword>
<dbReference type="Pfam" id="PF13377">
    <property type="entry name" value="Peripla_BP_3"/>
    <property type="match status" value="1"/>
</dbReference>
<reference evidence="6 7" key="1">
    <citation type="submission" date="2018-03" db="EMBL/GenBank/DDBJ databases">
        <title>The draft genome of Mesorhizobium sp. 6GN-30.</title>
        <authorList>
            <person name="Liu L."/>
            <person name="Li L."/>
            <person name="Wang T."/>
            <person name="Zhang X."/>
            <person name="Liang L."/>
        </authorList>
    </citation>
    <scope>NUCLEOTIDE SEQUENCE [LARGE SCALE GENOMIC DNA]</scope>
    <source>
        <strain evidence="6 7">6GN30</strain>
    </source>
</reference>
<evidence type="ECO:0000256" key="2">
    <source>
        <dbReference type="ARBA" id="ARBA00023015"/>
    </source>
</evidence>
<dbReference type="SUPFAM" id="SSF47413">
    <property type="entry name" value="lambda repressor-like DNA-binding domains"/>
    <property type="match status" value="1"/>
</dbReference>
<organism evidence="6 7">
    <name type="scientific">Kumtagia ephedrae</name>
    <dbReference type="NCBI Taxonomy" id="2116701"/>
    <lineage>
        <taxon>Bacteria</taxon>
        <taxon>Pseudomonadati</taxon>
        <taxon>Pseudomonadota</taxon>
        <taxon>Alphaproteobacteria</taxon>
        <taxon>Hyphomicrobiales</taxon>
        <taxon>Phyllobacteriaceae</taxon>
        <taxon>Kumtagia</taxon>
    </lineage>
</organism>
<gene>
    <name evidence="6" type="ORF">C7I84_05560</name>
</gene>
<dbReference type="InterPro" id="IPR010982">
    <property type="entry name" value="Lambda_DNA-bd_dom_sf"/>
</dbReference>
<dbReference type="AlphaFoldDB" id="A0A2P7SQ01"/>
<evidence type="ECO:0000256" key="1">
    <source>
        <dbReference type="ARBA" id="ARBA00022491"/>
    </source>
</evidence>
<keyword evidence="2" id="KW-0805">Transcription regulation</keyword>
<dbReference type="PANTHER" id="PTHR30146:SF148">
    <property type="entry name" value="HTH-TYPE TRANSCRIPTIONAL REPRESSOR PURR-RELATED"/>
    <property type="match status" value="1"/>
</dbReference>
<dbReference type="InterPro" id="IPR028082">
    <property type="entry name" value="Peripla_BP_I"/>
</dbReference>
<dbReference type="Pfam" id="PF00356">
    <property type="entry name" value="LacI"/>
    <property type="match status" value="1"/>
</dbReference>
<dbReference type="RefSeq" id="WP_106771284.1">
    <property type="nucleotide sequence ID" value="NZ_PXYK01000004.1"/>
</dbReference>
<evidence type="ECO:0000259" key="5">
    <source>
        <dbReference type="PROSITE" id="PS50932"/>
    </source>
</evidence>
<dbReference type="EMBL" id="PXYK01000004">
    <property type="protein sequence ID" value="PSJ64538.1"/>
    <property type="molecule type" value="Genomic_DNA"/>
</dbReference>
<dbReference type="SUPFAM" id="SSF53822">
    <property type="entry name" value="Periplasmic binding protein-like I"/>
    <property type="match status" value="1"/>
</dbReference>
<protein>
    <submittedName>
        <fullName evidence="6">LacI family transcriptional regulator</fullName>
    </submittedName>
</protein>
<proteinExistence type="predicted"/>
<dbReference type="Gene3D" id="3.40.50.2300">
    <property type="match status" value="2"/>
</dbReference>